<name>A0A438JBG0_VITVI</name>
<organism evidence="1 2">
    <name type="scientific">Vitis vinifera</name>
    <name type="common">Grape</name>
    <dbReference type="NCBI Taxonomy" id="29760"/>
    <lineage>
        <taxon>Eukaryota</taxon>
        <taxon>Viridiplantae</taxon>
        <taxon>Streptophyta</taxon>
        <taxon>Embryophyta</taxon>
        <taxon>Tracheophyta</taxon>
        <taxon>Spermatophyta</taxon>
        <taxon>Magnoliopsida</taxon>
        <taxon>eudicotyledons</taxon>
        <taxon>Gunneridae</taxon>
        <taxon>Pentapetalae</taxon>
        <taxon>rosids</taxon>
        <taxon>Vitales</taxon>
        <taxon>Vitaceae</taxon>
        <taxon>Viteae</taxon>
        <taxon>Vitis</taxon>
    </lineage>
</organism>
<proteinExistence type="predicted"/>
<dbReference type="Gene3D" id="3.10.10.10">
    <property type="entry name" value="HIV Type 1 Reverse Transcriptase, subunit A, domain 1"/>
    <property type="match status" value="1"/>
</dbReference>
<evidence type="ECO:0000313" key="2">
    <source>
        <dbReference type="Proteomes" id="UP000288805"/>
    </source>
</evidence>
<dbReference type="Proteomes" id="UP000288805">
    <property type="component" value="Unassembled WGS sequence"/>
</dbReference>
<evidence type="ECO:0000313" key="1">
    <source>
        <dbReference type="EMBL" id="RVX06289.1"/>
    </source>
</evidence>
<dbReference type="InterPro" id="IPR043502">
    <property type="entry name" value="DNA/RNA_pol_sf"/>
</dbReference>
<gene>
    <name evidence="1" type="ORF">CK203_027488</name>
</gene>
<protein>
    <submittedName>
        <fullName evidence="1">Uncharacterized protein</fullName>
    </submittedName>
</protein>
<dbReference type="AlphaFoldDB" id="A0A438JBG0"/>
<accession>A0A438JBG0</accession>
<dbReference type="EMBL" id="QGNW01000052">
    <property type="protein sequence ID" value="RVX06289.1"/>
    <property type="molecule type" value="Genomic_DNA"/>
</dbReference>
<sequence length="237" mass="26608">MLSRSLTNVSKPCYVIPTACIAHVPRPPMLGDETSGTLVLVMIALSSPYQASFLSLCFPDETTDCGVVVEPTKVIDGVVPHDEYRDEMDMMSMSQITEMVQLEPTSPFNLFGVSAIEVTEEIHTVLAPELMGGWDVETIDFGIEDQPRELKIGSPLSTDERDRLIHLLRSYLDIFAWSYEDMSGLDPFIVQHHLPILSHTKLSIIRFDAPEDMEKASFIIEWGTYCHRVMPFGLKNA</sequence>
<reference evidence="1 2" key="1">
    <citation type="journal article" date="2018" name="PLoS Genet.">
        <title>Population sequencing reveals clonal diversity and ancestral inbreeding in the grapevine cultivar Chardonnay.</title>
        <authorList>
            <person name="Roach M.J."/>
            <person name="Johnson D.L."/>
            <person name="Bohlmann J."/>
            <person name="van Vuuren H.J."/>
            <person name="Jones S.J."/>
            <person name="Pretorius I.S."/>
            <person name="Schmidt S.A."/>
            <person name="Borneman A.R."/>
        </authorList>
    </citation>
    <scope>NUCLEOTIDE SEQUENCE [LARGE SCALE GENOMIC DNA]</scope>
    <source>
        <strain evidence="2">cv. Chardonnay</strain>
        <tissue evidence="1">Leaf</tissue>
    </source>
</reference>
<dbReference type="SUPFAM" id="SSF56672">
    <property type="entry name" value="DNA/RNA polymerases"/>
    <property type="match status" value="1"/>
</dbReference>
<comment type="caution">
    <text evidence="1">The sequence shown here is derived from an EMBL/GenBank/DDBJ whole genome shotgun (WGS) entry which is preliminary data.</text>
</comment>